<dbReference type="PANTHER" id="PTHR47691">
    <property type="entry name" value="REGULATOR-RELATED"/>
    <property type="match status" value="1"/>
</dbReference>
<dbReference type="SMART" id="SM00028">
    <property type="entry name" value="TPR"/>
    <property type="match status" value="5"/>
</dbReference>
<evidence type="ECO:0000313" key="3">
    <source>
        <dbReference type="Proteomes" id="UP000651050"/>
    </source>
</evidence>
<dbReference type="InterPro" id="IPR011990">
    <property type="entry name" value="TPR-like_helical_dom_sf"/>
</dbReference>
<dbReference type="Gene3D" id="1.10.10.10">
    <property type="entry name" value="Winged helix-like DNA-binding domain superfamily/Winged helix DNA-binding domain"/>
    <property type="match status" value="1"/>
</dbReference>
<dbReference type="Pfam" id="PF03704">
    <property type="entry name" value="BTAD"/>
    <property type="match status" value="1"/>
</dbReference>
<gene>
    <name evidence="2" type="ORF">I5803_15535</name>
</gene>
<dbReference type="PRINTS" id="PR00364">
    <property type="entry name" value="DISEASERSIST"/>
</dbReference>
<dbReference type="AlphaFoldDB" id="A0A931H6I4"/>
<proteinExistence type="predicted"/>
<dbReference type="SMART" id="SM01043">
    <property type="entry name" value="BTAD"/>
    <property type="match status" value="1"/>
</dbReference>
<dbReference type="Proteomes" id="UP000651050">
    <property type="component" value="Unassembled WGS sequence"/>
</dbReference>
<dbReference type="InterPro" id="IPR019734">
    <property type="entry name" value="TPR_rpt"/>
</dbReference>
<dbReference type="Pfam" id="PF13424">
    <property type="entry name" value="TPR_12"/>
    <property type="match status" value="2"/>
</dbReference>
<dbReference type="RefSeq" id="WP_196987241.1">
    <property type="nucleotide sequence ID" value="NZ_JADWYS010000001.1"/>
</dbReference>
<dbReference type="SUPFAM" id="SSF48452">
    <property type="entry name" value="TPR-like"/>
    <property type="match status" value="2"/>
</dbReference>
<dbReference type="SUPFAM" id="SSF52540">
    <property type="entry name" value="P-loop containing nucleoside triphosphate hydrolases"/>
    <property type="match status" value="1"/>
</dbReference>
<dbReference type="InterPro" id="IPR041664">
    <property type="entry name" value="AAA_16"/>
</dbReference>
<dbReference type="PANTHER" id="PTHR47691:SF3">
    <property type="entry name" value="HTH-TYPE TRANSCRIPTIONAL REGULATOR RV0890C-RELATED"/>
    <property type="match status" value="1"/>
</dbReference>
<dbReference type="InterPro" id="IPR036388">
    <property type="entry name" value="WH-like_DNA-bd_sf"/>
</dbReference>
<protein>
    <submittedName>
        <fullName evidence="2">Tetratricopeptide repeat protein</fullName>
    </submittedName>
</protein>
<dbReference type="EMBL" id="JADWYS010000001">
    <property type="protein sequence ID" value="MBG9389443.1"/>
    <property type="molecule type" value="Genomic_DNA"/>
</dbReference>
<accession>A0A931H6I4</accession>
<dbReference type="Gene3D" id="1.25.40.10">
    <property type="entry name" value="Tetratricopeptide repeat domain"/>
    <property type="match status" value="2"/>
</dbReference>
<sequence length="981" mass="105848">MAIDLHLFGRPRVVAGGQTFDLAFERRHQLLAYLARKGGWIGRAELASLLWPGIAGKLALANLRKTLFRIPSLPWPCELQSDASALRFEADTDAARFEAALRDNRIADALAFDATDFLAGFDDDANESWTAWLGFERERLRASWRAAAVARMQQELDPGEAIALTARMLEADPIDEDAVHAHMQWLARAGQAAAARRAYRDFTARLDREYGLQPGAGLQALHDSLDETAPAPRAPAAPPALADDGFIGRSRELQQVGDSLAPGGCRLLCIVGPGGVGKTRLARRVLQEFSGRYAHGTVFVGLETISSAAGIGAALARELKLTQADMETALEHLREREVLAVLDNFEHLAHLARDLQHLLDACPRLQVVVTSRVRLGLPSEWSLPLDGLPCPDPEDADRLEAFDAVRLFLRSARRVEPSLSAAGEAEAIIAICREVQGLPLALELAASWTRLLSCEAIATELREGTQLLRANDPSLPERHGSMEAVFEQSWALLGSAERDALARLSAFRGGFTAHAAARVAQASLPVLASLTDKSLLRKEGDRLRQHPLIQQLAALRLPGAQLGETQAAHARYFHDLLEQLAGGADLGEREALERIEAEFENCSAAWEWSVAHGDAAGLARSVAALRNYADHRGRSREALALVLPALEMGASSPLVLARLRVNVAQMQYRLDRYADALATASQALEALRGTREPTLRVACLRVIGTSQLRLSRRDEAFRSLQEALRIVPAGERRVRAVILDTLALIEKRRGRYDEAMRMSLQALEQFRAAGYVAAEALCLNNLGALQIDRGDPASAMPFLSAALELAGKHGLANTRVYALANLAEASLGMGDHPACRRWGAAAIEVAQAAANPSVESAVRVHLARCAIREGDLERARAELGQGAELANAIGRPGMQFEALMCFGEVLAAQGESHAAGLVLHAAAADAATSEHDRARVQALRRTLGLADATGHPTVGFAELAQRIATEAPVRHAPLLAALRAG</sequence>
<dbReference type="Pfam" id="PF13191">
    <property type="entry name" value="AAA_16"/>
    <property type="match status" value="1"/>
</dbReference>
<evidence type="ECO:0000259" key="1">
    <source>
        <dbReference type="SMART" id="SM01043"/>
    </source>
</evidence>
<reference evidence="2" key="1">
    <citation type="submission" date="2020-11" db="EMBL/GenBank/DDBJ databases">
        <title>Bacterial whole genome sequence for Caenimonas sp. DR4.4.</title>
        <authorList>
            <person name="Le V."/>
            <person name="Ko S.-R."/>
            <person name="Ahn C.-Y."/>
            <person name="Oh H.-M."/>
        </authorList>
    </citation>
    <scope>NUCLEOTIDE SEQUENCE</scope>
    <source>
        <strain evidence="2">DR4.4</strain>
    </source>
</reference>
<evidence type="ECO:0000313" key="2">
    <source>
        <dbReference type="EMBL" id="MBG9389443.1"/>
    </source>
</evidence>
<dbReference type="InterPro" id="IPR027417">
    <property type="entry name" value="P-loop_NTPase"/>
</dbReference>
<name>A0A931H6I4_9BURK</name>
<dbReference type="InterPro" id="IPR005158">
    <property type="entry name" value="BTAD"/>
</dbReference>
<dbReference type="Gene3D" id="3.40.50.300">
    <property type="entry name" value="P-loop containing nucleotide triphosphate hydrolases"/>
    <property type="match status" value="1"/>
</dbReference>
<feature type="domain" description="Bacterial transcriptional activator" evidence="1">
    <location>
        <begin position="92"/>
        <end position="226"/>
    </location>
</feature>
<comment type="caution">
    <text evidence="2">The sequence shown here is derived from an EMBL/GenBank/DDBJ whole genome shotgun (WGS) entry which is preliminary data.</text>
</comment>
<keyword evidence="3" id="KW-1185">Reference proteome</keyword>
<organism evidence="2 3">
    <name type="scientific">Caenimonas aquaedulcis</name>
    <dbReference type="NCBI Taxonomy" id="2793270"/>
    <lineage>
        <taxon>Bacteria</taxon>
        <taxon>Pseudomonadati</taxon>
        <taxon>Pseudomonadota</taxon>
        <taxon>Betaproteobacteria</taxon>
        <taxon>Burkholderiales</taxon>
        <taxon>Comamonadaceae</taxon>
        <taxon>Caenimonas</taxon>
    </lineage>
</organism>